<keyword evidence="3" id="KW-0786">Thiamine pyrophosphate</keyword>
<evidence type="ECO:0000313" key="7">
    <source>
        <dbReference type="EMBL" id="OGG84737.1"/>
    </source>
</evidence>
<dbReference type="Gene3D" id="3.40.50.920">
    <property type="match status" value="1"/>
</dbReference>
<evidence type="ECO:0000313" key="8">
    <source>
        <dbReference type="Proteomes" id="UP000177325"/>
    </source>
</evidence>
<dbReference type="AlphaFoldDB" id="A0A1F6FFX0"/>
<evidence type="ECO:0000259" key="6">
    <source>
        <dbReference type="Pfam" id="PF09364"/>
    </source>
</evidence>
<dbReference type="Pfam" id="PF09364">
    <property type="entry name" value="XFP_N"/>
    <property type="match status" value="1"/>
</dbReference>
<dbReference type="InterPro" id="IPR018969">
    <property type="entry name" value="Xul5P/Fru6P_PKetolase_C"/>
</dbReference>
<sequence length="783" mass="89284">MNQVLEKFIRAADYLSAVQIYLRGNYLLNEPLKREHIKPRLLGHWGTCPGVNFTYAHLNRAIIEHDLDMMFVLGPGHGFPAVQSNLFLEGTLSKYYKNISRDKDGIADMARLFSWPYGFPSHSNPEAPGVILEGGELGYALATSYGAILDNPSLIVSCLIGDGEAETGPTATAWHLSKLIDPGRNGAVLPILHLNGYKISGPTLYGRMRDDELKSLFWGYGYDPIFVNAYEGEDVHDQMRAALDKAVNDIRFTQHCAREMTLKDNPRWPMIILRSPKGWHSIKQIREKRIEDNHYSHQVIAEGAAHNDEEFQLLEEWLRSYRFEELFDGEKFDADIESLVPRPDRRMGDNPRAHGGSTYRALNLPDLNNYSTSTTCNLDDPICGEVSSMEKIGEYLRDIMRMNEGERNIRLFSPDETYSNKLQAVFEYTKRTFVWPHKEWDKDLAWDGRVMEMLSEHSLQGMIQGYVLTGRHGVFVSYEAFVQIVASMADQYAKFLKVARSVPWRGVIPSLNYILTSTGWRQEHNGFSHQNPGFIDGVLQRQGCFTNVYFPADANIALATFHKMMSSTREINVMVCEKRPLPIWRSLEEAKIDVRDGLSIWNFASDEDPHVVIASAGDYPTQEALAAVSIIRQELPELRVRFVNITSLSALGMGNSGCRVLAHNFSEYFTEDKPIIVNFHGYPQTMKQVLFDYGCDSDRVSIHGYEEVGSTTTAFDMMVRNHVDRYHLAMQAFAFAEKTGVIDEDTLLRLTSLLQEELDKHREYIMKNGDDPIEITNWVWHSR</sequence>
<dbReference type="Gene3D" id="3.40.50.970">
    <property type="match status" value="2"/>
</dbReference>
<dbReference type="PANTHER" id="PTHR31273:SF0">
    <property type="entry name" value="PHOSPHOKETOLASE-RELATED"/>
    <property type="match status" value="1"/>
</dbReference>
<evidence type="ECO:0000256" key="3">
    <source>
        <dbReference type="ARBA" id="ARBA00023052"/>
    </source>
</evidence>
<evidence type="ECO:0000256" key="4">
    <source>
        <dbReference type="ARBA" id="ARBA00023239"/>
    </source>
</evidence>
<keyword evidence="4" id="KW-0456">Lyase</keyword>
<comment type="cofactor">
    <cofactor evidence="1">
        <name>thiamine diphosphate</name>
        <dbReference type="ChEBI" id="CHEBI:58937"/>
    </cofactor>
</comment>
<dbReference type="GO" id="GO:0016832">
    <property type="term" value="F:aldehyde-lyase activity"/>
    <property type="evidence" value="ECO:0007669"/>
    <property type="project" value="InterPro"/>
</dbReference>
<accession>A0A1F6FFX0</accession>
<dbReference type="InterPro" id="IPR019790">
    <property type="entry name" value="Xul5P/Fru6P_PKetolase_CS"/>
</dbReference>
<dbReference type="Pfam" id="PF09363">
    <property type="entry name" value="XFP_C"/>
    <property type="match status" value="1"/>
</dbReference>
<feature type="domain" description="Xylulose 5-phosphate/Fructose 6-phosphate phosphoketolase N-terminal" evidence="6">
    <location>
        <begin position="5"/>
        <end position="356"/>
    </location>
</feature>
<organism evidence="7 8">
    <name type="scientific">Candidatus Kaiserbacteria bacterium RIFCSPLOWO2_12_FULL_45_26</name>
    <dbReference type="NCBI Taxonomy" id="1798525"/>
    <lineage>
        <taxon>Bacteria</taxon>
        <taxon>Candidatus Kaiseribacteriota</taxon>
    </lineage>
</organism>
<dbReference type="NCBIfam" id="NF003616">
    <property type="entry name" value="PRK05261.1-1"/>
    <property type="match status" value="1"/>
</dbReference>
<dbReference type="PROSITE" id="PS60003">
    <property type="entry name" value="PHOSPHOKETOLASE_2"/>
    <property type="match status" value="1"/>
</dbReference>
<reference evidence="7 8" key="1">
    <citation type="journal article" date="2016" name="Nat. Commun.">
        <title>Thousands of microbial genomes shed light on interconnected biogeochemical processes in an aquifer system.</title>
        <authorList>
            <person name="Anantharaman K."/>
            <person name="Brown C.T."/>
            <person name="Hug L.A."/>
            <person name="Sharon I."/>
            <person name="Castelle C.J."/>
            <person name="Probst A.J."/>
            <person name="Thomas B.C."/>
            <person name="Singh A."/>
            <person name="Wilkins M.J."/>
            <person name="Karaoz U."/>
            <person name="Brodie E.L."/>
            <person name="Williams K.H."/>
            <person name="Hubbard S.S."/>
            <person name="Banfield J.F."/>
        </authorList>
    </citation>
    <scope>NUCLEOTIDE SEQUENCE [LARGE SCALE GENOMIC DNA]</scope>
</reference>
<name>A0A1F6FFX0_9BACT</name>
<dbReference type="EMBL" id="MFMM01000001">
    <property type="protein sequence ID" value="OGG84737.1"/>
    <property type="molecule type" value="Genomic_DNA"/>
</dbReference>
<evidence type="ECO:0000259" key="5">
    <source>
        <dbReference type="Pfam" id="PF09363"/>
    </source>
</evidence>
<evidence type="ECO:0000256" key="1">
    <source>
        <dbReference type="ARBA" id="ARBA00001964"/>
    </source>
</evidence>
<gene>
    <name evidence="7" type="ORF">A3G90_01470</name>
</gene>
<dbReference type="InterPro" id="IPR009014">
    <property type="entry name" value="Transketo_C/PFOR_II"/>
</dbReference>
<dbReference type="NCBIfam" id="NF003619">
    <property type="entry name" value="PRK05261.1-4"/>
    <property type="match status" value="1"/>
</dbReference>
<comment type="caution">
    <text evidence="7">The sequence shown here is derived from an EMBL/GenBank/DDBJ whole genome shotgun (WGS) entry which is preliminary data.</text>
</comment>
<dbReference type="Proteomes" id="UP000177325">
    <property type="component" value="Unassembled WGS sequence"/>
</dbReference>
<dbReference type="PIRSF" id="PIRSF017245">
    <property type="entry name" value="Phosphoketolase"/>
    <property type="match status" value="1"/>
</dbReference>
<dbReference type="GO" id="GO:0005975">
    <property type="term" value="P:carbohydrate metabolic process"/>
    <property type="evidence" value="ECO:0007669"/>
    <property type="project" value="InterPro"/>
</dbReference>
<dbReference type="InterPro" id="IPR029061">
    <property type="entry name" value="THDP-binding"/>
</dbReference>
<dbReference type="InterPro" id="IPR018970">
    <property type="entry name" value="Xul5P/Fru6P_PKetolase_N"/>
</dbReference>
<feature type="domain" description="Xylulose 5-phosphate/Fructose 6-phosphate phosphoketolase C-terminal" evidence="5">
    <location>
        <begin position="578"/>
        <end position="780"/>
    </location>
</feature>
<dbReference type="STRING" id="1798525.A3G90_01470"/>
<dbReference type="Pfam" id="PF03894">
    <property type="entry name" value="XFP"/>
    <property type="match status" value="1"/>
</dbReference>
<evidence type="ECO:0000256" key="2">
    <source>
        <dbReference type="ARBA" id="ARBA00005623"/>
    </source>
</evidence>
<dbReference type="SUPFAM" id="SSF52518">
    <property type="entry name" value="Thiamin diphosphate-binding fold (THDP-binding)"/>
    <property type="match status" value="2"/>
</dbReference>
<dbReference type="PROSITE" id="PS60002">
    <property type="entry name" value="PHOSPHOKETOLASE_1"/>
    <property type="match status" value="1"/>
</dbReference>
<dbReference type="PANTHER" id="PTHR31273">
    <property type="entry name" value="PHOSPHOKETOLASE-RELATED"/>
    <property type="match status" value="1"/>
</dbReference>
<comment type="similarity">
    <text evidence="2">Belongs to the XFP family.</text>
</comment>
<protein>
    <submittedName>
        <fullName evidence="7">Phosphoketolase</fullName>
    </submittedName>
</protein>
<proteinExistence type="inferred from homology"/>
<dbReference type="InterPro" id="IPR005593">
    <property type="entry name" value="Xul5P/Fru6P_PKetolase"/>
</dbReference>
<dbReference type="InterPro" id="IPR019789">
    <property type="entry name" value="Xul5P/Fru6P_PKetolase_ThDP_BS"/>
</dbReference>